<evidence type="ECO:0000256" key="1">
    <source>
        <dbReference type="ARBA" id="ARBA00004514"/>
    </source>
</evidence>
<comment type="caution">
    <text evidence="20">The sequence shown here is derived from an EMBL/GenBank/DDBJ whole genome shotgun (WGS) entry which is preliminary data.</text>
</comment>
<dbReference type="SUPFAM" id="SSF52540">
    <property type="entry name" value="P-loop containing nucleoside triphosphate hydrolases"/>
    <property type="match status" value="2"/>
</dbReference>
<dbReference type="PANTHER" id="PTHR23077">
    <property type="entry name" value="AAA-FAMILY ATPASE"/>
    <property type="match status" value="1"/>
</dbReference>
<evidence type="ECO:0000256" key="12">
    <source>
        <dbReference type="ARBA" id="ARBA00023140"/>
    </source>
</evidence>
<dbReference type="GO" id="GO:0016887">
    <property type="term" value="F:ATP hydrolysis activity"/>
    <property type="evidence" value="ECO:0007669"/>
    <property type="project" value="InterPro"/>
</dbReference>
<evidence type="ECO:0000256" key="10">
    <source>
        <dbReference type="ARBA" id="ARBA00022927"/>
    </source>
</evidence>
<name>A0AAD5JP63_9FUNG</name>
<keyword evidence="8 20" id="KW-0378">Hydrolase</keyword>
<evidence type="ECO:0000256" key="5">
    <source>
        <dbReference type="ARBA" id="ARBA00022593"/>
    </source>
</evidence>
<comment type="subunit">
    <text evidence="17">Interacts with PEX6; forming the PEX1-PEX6 AAA ATPase complex, which is composed of a heterohexamer formed by a trimer of PEX1-PEX6 dimers.</text>
</comment>
<evidence type="ECO:0000256" key="7">
    <source>
        <dbReference type="ARBA" id="ARBA00022741"/>
    </source>
</evidence>
<comment type="catalytic activity">
    <reaction evidence="16">
        <text>ATP + H2O = ADP + phosphate + H(+)</text>
        <dbReference type="Rhea" id="RHEA:13065"/>
        <dbReference type="ChEBI" id="CHEBI:15377"/>
        <dbReference type="ChEBI" id="CHEBI:15378"/>
        <dbReference type="ChEBI" id="CHEBI:30616"/>
        <dbReference type="ChEBI" id="CHEBI:43474"/>
        <dbReference type="ChEBI" id="CHEBI:456216"/>
    </reaction>
    <physiologicalReaction direction="left-to-right" evidence="16">
        <dbReference type="Rhea" id="RHEA:13066"/>
    </physiologicalReaction>
</comment>
<evidence type="ECO:0000256" key="15">
    <source>
        <dbReference type="ARBA" id="ARBA00046271"/>
    </source>
</evidence>
<keyword evidence="21" id="KW-1185">Reference proteome</keyword>
<evidence type="ECO:0000256" key="13">
    <source>
        <dbReference type="ARBA" id="ARBA00032509"/>
    </source>
</evidence>
<keyword evidence="6" id="KW-0677">Repeat</keyword>
<dbReference type="SUPFAM" id="SSF50692">
    <property type="entry name" value="ADC-like"/>
    <property type="match status" value="1"/>
</dbReference>
<feature type="compositionally biased region" description="Basic and acidic residues" evidence="18">
    <location>
        <begin position="721"/>
        <end position="730"/>
    </location>
</feature>
<dbReference type="SUPFAM" id="SSF54585">
    <property type="entry name" value="Cdc48 domain 2-like"/>
    <property type="match status" value="1"/>
</dbReference>
<evidence type="ECO:0000256" key="17">
    <source>
        <dbReference type="ARBA" id="ARBA00064205"/>
    </source>
</evidence>
<keyword evidence="7" id="KW-0547">Nucleotide-binding</keyword>
<dbReference type="InterPro" id="IPR041569">
    <property type="entry name" value="AAA_lid_3"/>
</dbReference>
<dbReference type="Pfam" id="PF17862">
    <property type="entry name" value="AAA_lid_3"/>
    <property type="match status" value="1"/>
</dbReference>
<comment type="subcellular location">
    <subcellularLocation>
        <location evidence="1">Cytoplasm</location>
        <location evidence="1">Cytosol</location>
    </subcellularLocation>
    <subcellularLocation>
        <location evidence="15">Peroxisome membrane</location>
    </subcellularLocation>
</comment>
<feature type="region of interest" description="Disordered" evidence="18">
    <location>
        <begin position="1142"/>
        <end position="1162"/>
    </location>
</feature>
<evidence type="ECO:0000256" key="3">
    <source>
        <dbReference type="ARBA" id="ARBA00022448"/>
    </source>
</evidence>
<keyword evidence="9" id="KW-0067">ATP-binding</keyword>
<dbReference type="SMART" id="SM00382">
    <property type="entry name" value="AAA"/>
    <property type="match status" value="2"/>
</dbReference>
<feature type="domain" description="AAA+ ATPase" evidence="19">
    <location>
        <begin position="516"/>
        <end position="658"/>
    </location>
</feature>
<evidence type="ECO:0000313" key="20">
    <source>
        <dbReference type="EMBL" id="KAI9247428.1"/>
    </source>
</evidence>
<evidence type="ECO:0000256" key="6">
    <source>
        <dbReference type="ARBA" id="ARBA00022737"/>
    </source>
</evidence>
<reference evidence="20" key="1">
    <citation type="journal article" date="2022" name="IScience">
        <title>Evolution of zygomycete secretomes and the origins of terrestrial fungal ecologies.</title>
        <authorList>
            <person name="Chang Y."/>
            <person name="Wang Y."/>
            <person name="Mondo S."/>
            <person name="Ahrendt S."/>
            <person name="Andreopoulos W."/>
            <person name="Barry K."/>
            <person name="Beard J."/>
            <person name="Benny G.L."/>
            <person name="Blankenship S."/>
            <person name="Bonito G."/>
            <person name="Cuomo C."/>
            <person name="Desiro A."/>
            <person name="Gervers K.A."/>
            <person name="Hundley H."/>
            <person name="Kuo A."/>
            <person name="LaButti K."/>
            <person name="Lang B.F."/>
            <person name="Lipzen A."/>
            <person name="O'Donnell K."/>
            <person name="Pangilinan J."/>
            <person name="Reynolds N."/>
            <person name="Sandor L."/>
            <person name="Smith M.E."/>
            <person name="Tsang A."/>
            <person name="Grigoriev I.V."/>
            <person name="Stajich J.E."/>
            <person name="Spatafora J.W."/>
        </authorList>
    </citation>
    <scope>NUCLEOTIDE SEQUENCE</scope>
    <source>
        <strain evidence="20">RSA 2281</strain>
    </source>
</reference>
<dbReference type="InterPro" id="IPR027417">
    <property type="entry name" value="P-loop_NTPase"/>
</dbReference>
<proteinExistence type="inferred from homology"/>
<keyword evidence="12" id="KW-0576">Peroxisome</keyword>
<keyword evidence="5" id="KW-0962">Peroxisome biogenesis</keyword>
<feature type="region of interest" description="Disordered" evidence="18">
    <location>
        <begin position="1074"/>
        <end position="1094"/>
    </location>
</feature>
<feature type="compositionally biased region" description="Basic and acidic residues" evidence="18">
    <location>
        <begin position="1084"/>
        <end position="1093"/>
    </location>
</feature>
<dbReference type="AlphaFoldDB" id="A0AAD5JP63"/>
<dbReference type="InterPro" id="IPR015342">
    <property type="entry name" value="PEX1-N_C-lobe"/>
</dbReference>
<dbReference type="FunFam" id="3.40.50.300:FF:000149">
    <property type="entry name" value="Nuclear valosin-containing protein-like"/>
    <property type="match status" value="1"/>
</dbReference>
<dbReference type="Pfam" id="PF09262">
    <property type="entry name" value="PEX-1N"/>
    <property type="match status" value="1"/>
</dbReference>
<evidence type="ECO:0000313" key="21">
    <source>
        <dbReference type="Proteomes" id="UP001209540"/>
    </source>
</evidence>
<dbReference type="InterPro" id="IPR003959">
    <property type="entry name" value="ATPase_AAA_core"/>
</dbReference>
<feature type="region of interest" description="Disordered" evidence="18">
    <location>
        <begin position="260"/>
        <end position="290"/>
    </location>
</feature>
<feature type="domain" description="AAA+ ATPase" evidence="19">
    <location>
        <begin position="806"/>
        <end position="942"/>
    </location>
</feature>
<keyword evidence="10" id="KW-0653">Protein transport</keyword>
<keyword evidence="4" id="KW-0963">Cytoplasm</keyword>
<accession>A0AAD5JP63</accession>
<evidence type="ECO:0000259" key="19">
    <source>
        <dbReference type="SMART" id="SM00382"/>
    </source>
</evidence>
<dbReference type="CDD" id="cd19526">
    <property type="entry name" value="RecA-like_PEX1_r2"/>
    <property type="match status" value="1"/>
</dbReference>
<dbReference type="GO" id="GO:0005778">
    <property type="term" value="C:peroxisomal membrane"/>
    <property type="evidence" value="ECO:0007669"/>
    <property type="project" value="UniProtKB-SubCell"/>
</dbReference>
<dbReference type="Gene3D" id="3.10.330.10">
    <property type="match status" value="1"/>
</dbReference>
<organism evidence="20 21">
    <name type="scientific">Phascolomyces articulosus</name>
    <dbReference type="NCBI Taxonomy" id="60185"/>
    <lineage>
        <taxon>Eukaryota</taxon>
        <taxon>Fungi</taxon>
        <taxon>Fungi incertae sedis</taxon>
        <taxon>Mucoromycota</taxon>
        <taxon>Mucoromycotina</taxon>
        <taxon>Mucoromycetes</taxon>
        <taxon>Mucorales</taxon>
        <taxon>Lichtheimiaceae</taxon>
        <taxon>Phascolomyces</taxon>
    </lineage>
</organism>
<comment type="similarity">
    <text evidence="2">Belongs to the AAA ATPase family.</text>
</comment>
<dbReference type="FunFam" id="1.10.8.60:FF:000105">
    <property type="entry name" value="PeRoXisome assembly factor"/>
    <property type="match status" value="1"/>
</dbReference>
<evidence type="ECO:0000256" key="9">
    <source>
        <dbReference type="ARBA" id="ARBA00022840"/>
    </source>
</evidence>
<dbReference type="InterPro" id="IPR003960">
    <property type="entry name" value="ATPase_AAA_CS"/>
</dbReference>
<feature type="region of interest" description="Disordered" evidence="18">
    <location>
        <begin position="1026"/>
        <end position="1045"/>
    </location>
</feature>
<evidence type="ECO:0000256" key="14">
    <source>
        <dbReference type="ARBA" id="ARBA00034532"/>
    </source>
</evidence>
<dbReference type="Gene3D" id="1.10.8.60">
    <property type="match status" value="2"/>
</dbReference>
<dbReference type="GO" id="GO:0016558">
    <property type="term" value="P:protein import into peroxisome matrix"/>
    <property type="evidence" value="ECO:0007669"/>
    <property type="project" value="TreeGrafter"/>
</dbReference>
<evidence type="ECO:0000256" key="8">
    <source>
        <dbReference type="ARBA" id="ARBA00022801"/>
    </source>
</evidence>
<evidence type="ECO:0000256" key="18">
    <source>
        <dbReference type="SAM" id="MobiDB-lite"/>
    </source>
</evidence>
<dbReference type="InterPro" id="IPR050168">
    <property type="entry name" value="AAA_ATPase_domain"/>
</dbReference>
<dbReference type="InterPro" id="IPR003593">
    <property type="entry name" value="AAA+_ATPase"/>
</dbReference>
<dbReference type="GO" id="GO:0005524">
    <property type="term" value="F:ATP binding"/>
    <property type="evidence" value="ECO:0007669"/>
    <property type="project" value="UniProtKB-KW"/>
</dbReference>
<feature type="compositionally biased region" description="Polar residues" evidence="18">
    <location>
        <begin position="276"/>
        <end position="287"/>
    </location>
</feature>
<dbReference type="Pfam" id="PF00004">
    <property type="entry name" value="AAA"/>
    <property type="match status" value="2"/>
</dbReference>
<reference evidence="20" key="2">
    <citation type="submission" date="2023-02" db="EMBL/GenBank/DDBJ databases">
        <authorList>
            <consortium name="DOE Joint Genome Institute"/>
            <person name="Mondo S.J."/>
            <person name="Chang Y."/>
            <person name="Wang Y."/>
            <person name="Ahrendt S."/>
            <person name="Andreopoulos W."/>
            <person name="Barry K."/>
            <person name="Beard J."/>
            <person name="Benny G.L."/>
            <person name="Blankenship S."/>
            <person name="Bonito G."/>
            <person name="Cuomo C."/>
            <person name="Desiro A."/>
            <person name="Gervers K.A."/>
            <person name="Hundley H."/>
            <person name="Kuo A."/>
            <person name="LaButti K."/>
            <person name="Lang B.F."/>
            <person name="Lipzen A."/>
            <person name="O'Donnell K."/>
            <person name="Pangilinan J."/>
            <person name="Reynolds N."/>
            <person name="Sandor L."/>
            <person name="Smith M.W."/>
            <person name="Tsang A."/>
            <person name="Grigoriev I.V."/>
            <person name="Stajich J.E."/>
            <person name="Spatafora J.W."/>
        </authorList>
    </citation>
    <scope>NUCLEOTIDE SEQUENCE</scope>
    <source>
        <strain evidence="20">RSA 2281</strain>
    </source>
</reference>
<evidence type="ECO:0000256" key="11">
    <source>
        <dbReference type="ARBA" id="ARBA00023136"/>
    </source>
</evidence>
<dbReference type="GO" id="GO:0005829">
    <property type="term" value="C:cytosol"/>
    <property type="evidence" value="ECO:0007669"/>
    <property type="project" value="UniProtKB-SubCell"/>
</dbReference>
<dbReference type="InterPro" id="IPR029067">
    <property type="entry name" value="CDC48_domain_2-like_sf"/>
</dbReference>
<dbReference type="Gene3D" id="2.40.40.20">
    <property type="match status" value="1"/>
</dbReference>
<dbReference type="EMBL" id="JAIXMP010000042">
    <property type="protein sequence ID" value="KAI9247428.1"/>
    <property type="molecule type" value="Genomic_DNA"/>
</dbReference>
<protein>
    <recommendedName>
        <fullName evidence="14">Peroxisomal ATPase PEX1</fullName>
    </recommendedName>
    <alternativeName>
        <fullName evidence="13">Peroxin-1</fullName>
    </alternativeName>
</protein>
<dbReference type="Proteomes" id="UP001209540">
    <property type="component" value="Unassembled WGS sequence"/>
</dbReference>
<keyword evidence="11" id="KW-0472">Membrane</keyword>
<dbReference type="PROSITE" id="PS00674">
    <property type="entry name" value="AAA"/>
    <property type="match status" value="1"/>
</dbReference>
<dbReference type="InterPro" id="IPR009010">
    <property type="entry name" value="Asp_de-COase-like_dom_sf"/>
</dbReference>
<keyword evidence="3" id="KW-0813">Transport</keyword>
<gene>
    <name evidence="20" type="ORF">BDA99DRAFT_525882</name>
</gene>
<dbReference type="Gene3D" id="3.40.50.300">
    <property type="entry name" value="P-loop containing nucleotide triphosphate hydrolases"/>
    <property type="match status" value="2"/>
</dbReference>
<evidence type="ECO:0000256" key="16">
    <source>
        <dbReference type="ARBA" id="ARBA00048778"/>
    </source>
</evidence>
<evidence type="ECO:0000256" key="4">
    <source>
        <dbReference type="ARBA" id="ARBA00022490"/>
    </source>
</evidence>
<dbReference type="PANTHER" id="PTHR23077:SF12">
    <property type="entry name" value="PEROXISOMAL ATPASE PEX1"/>
    <property type="match status" value="1"/>
</dbReference>
<feature type="region of interest" description="Disordered" evidence="18">
    <location>
        <begin position="721"/>
        <end position="742"/>
    </location>
</feature>
<evidence type="ECO:0000256" key="2">
    <source>
        <dbReference type="ARBA" id="ARBA00006914"/>
    </source>
</evidence>
<sequence>MPKQLIVQFTPIRSCLVNLPAQWVGALLDQRKLPQNVILEISWSNAKDNSNKKKTYCGWSGEASKPLPPNAVFTYGQNSKLEVLEMDPQVGQAIGLSEGQKINVEFCRNVPDCASVHVEPHTEDDWEILELHAGYVEENLLGQIRAVYNNQLMCVWIHGRTLVRLRVAELDPKVPVIKLNTNSEVIVAPKVRKQPKAAAEVAANLTQQQKAAPHVFLRHLPLGVVSINETEASVMIHPDSMGDVKGSELVCISKVSPGFIRQKSSSSDENKDPSSATEGQENGSGTDTMIHPAKEIYAPVVLSTTVPRNHVYVNPSIRHTLEMKDFDIVKVATVTMKPSPLGSIILRQQVSPASANQSSLRLGLEASAQAAQQKQERQTALIQSFKDSLEKSQNDKIIITQGTIFTFISEQGDHSSSIIQFGQKKGLFSGLQGNPPPQNSTISEYVTLSKSQLKNLQVEVGEDIVTSGLEDSSKDKSQTDELPVLGGVNKLYEKIRQYTLANVADKELKQALSVPGCGGILITGAHGAGKSSLVKKLVHSLHCDPKALIYTREVNCAEIAEERVPVFKDLLQQWFDEAAWHAPSLLFFDDIDRLIPAEVEHADSTRSRHLAELFLHTAHKMTKRHQIMIIATSQQQQSLHPSLIGNHVFTELRHLNPPSRDERKEIMETIMANGPELLQRSLPNIDFVAVASETEGYLAADLKALIERTVHEGAIRSIKEKTDKDQITEKEEQEEEKSTQLHITQQDFTKAREDFVPSSLRGVKLQSSGVLWSDIGGLNETRKTLLETLEWPTKYSVVFQQCPLRLRSGLLLYGFPGCGKTLLASAVAKECGLNFISVKGPEILNKYIGASEKSVRDLFERAQAAKPCVLFFDEFDSIAPRRGHDSTGVTDRVVNQMLTQMDGAEGLDGVYVLAATSRPDLIDPALLRPGRLDKSLLCGMPSYEERLEILEALSRKMTLSSETDLKVYAEKTEGFSGADLQGFLYNAHLEAIHGAVNIESFKEQQKKAQEGRKDDDEKSDFVMVRSTTDTSSSNGSSSSNNNGAAAATTKAPLTLAEKGQISQRLALIKKGVISSTQGKKQKRKEGNKNKEDEASAAAAAAHAAAAITPAYLEKSLKETRPSITAEEYLRLSMIYNEFVTGRTGELPSGEGAKGIGKRTTLG</sequence>